<sequence>MSSDTKTEDLSSLGELAESTGSHAKRESSPQLESHPPENEEDAELKPETFAAQVLGCPELIQVSRSYITIISIEYEYWKATFV</sequence>
<keyword evidence="3" id="KW-1185">Reference proteome</keyword>
<reference evidence="2 3" key="1">
    <citation type="submission" date="2017-12" db="EMBL/GenBank/DDBJ databases">
        <title>Comparative genomics of Botrytis spp.</title>
        <authorList>
            <person name="Valero-Jimenez C.A."/>
            <person name="Tapia P."/>
            <person name="Veloso J."/>
            <person name="Silva-Moreno E."/>
            <person name="Staats M."/>
            <person name="Valdes J.H."/>
            <person name="Van Kan J.A.L."/>
        </authorList>
    </citation>
    <scope>NUCLEOTIDE SEQUENCE [LARGE SCALE GENOMIC DNA]</scope>
    <source>
        <strain evidence="2 3">Bh0001</strain>
    </source>
</reference>
<dbReference type="AlphaFoldDB" id="A0A4Z1GK52"/>
<name>A0A4Z1GK52_9HELO</name>
<protein>
    <submittedName>
        <fullName evidence="2">Uncharacterized protein</fullName>
    </submittedName>
</protein>
<evidence type="ECO:0000313" key="2">
    <source>
        <dbReference type="EMBL" id="TGO35629.1"/>
    </source>
</evidence>
<dbReference type="EMBL" id="PQXK01000151">
    <property type="protein sequence ID" value="TGO35629.1"/>
    <property type="molecule type" value="Genomic_DNA"/>
</dbReference>
<comment type="caution">
    <text evidence="2">The sequence shown here is derived from an EMBL/GenBank/DDBJ whole genome shotgun (WGS) entry which is preliminary data.</text>
</comment>
<dbReference type="Proteomes" id="UP000297814">
    <property type="component" value="Unassembled WGS sequence"/>
</dbReference>
<proteinExistence type="predicted"/>
<evidence type="ECO:0000313" key="3">
    <source>
        <dbReference type="Proteomes" id="UP000297814"/>
    </source>
</evidence>
<gene>
    <name evidence="2" type="ORF">BHYA_0151g00020</name>
</gene>
<feature type="region of interest" description="Disordered" evidence="1">
    <location>
        <begin position="1"/>
        <end position="47"/>
    </location>
</feature>
<evidence type="ECO:0000256" key="1">
    <source>
        <dbReference type="SAM" id="MobiDB-lite"/>
    </source>
</evidence>
<accession>A0A4Z1GK52</accession>
<organism evidence="2 3">
    <name type="scientific">Botrytis hyacinthi</name>
    <dbReference type="NCBI Taxonomy" id="278943"/>
    <lineage>
        <taxon>Eukaryota</taxon>
        <taxon>Fungi</taxon>
        <taxon>Dikarya</taxon>
        <taxon>Ascomycota</taxon>
        <taxon>Pezizomycotina</taxon>
        <taxon>Leotiomycetes</taxon>
        <taxon>Helotiales</taxon>
        <taxon>Sclerotiniaceae</taxon>
        <taxon>Botrytis</taxon>
    </lineage>
</organism>